<dbReference type="GO" id="GO:0004803">
    <property type="term" value="F:transposase activity"/>
    <property type="evidence" value="ECO:0007669"/>
    <property type="project" value="TreeGrafter"/>
</dbReference>
<protein>
    <submittedName>
        <fullName evidence="2">Helix-turn-helix domain-containing protein</fullName>
    </submittedName>
</protein>
<evidence type="ECO:0000259" key="1">
    <source>
        <dbReference type="Pfam" id="PF13936"/>
    </source>
</evidence>
<dbReference type="AlphaFoldDB" id="A0A7X2MA21"/>
<gene>
    <name evidence="2" type="ORF">GKE44_05780</name>
</gene>
<dbReference type="GO" id="GO:0032196">
    <property type="term" value="P:transposition"/>
    <property type="evidence" value="ECO:0007669"/>
    <property type="project" value="TreeGrafter"/>
</dbReference>
<organism evidence="2 3">
    <name type="scientific">Agathobacter rectalis</name>
    <dbReference type="NCBI Taxonomy" id="39491"/>
    <lineage>
        <taxon>Bacteria</taxon>
        <taxon>Bacillati</taxon>
        <taxon>Bacillota</taxon>
        <taxon>Clostridia</taxon>
        <taxon>Lachnospirales</taxon>
        <taxon>Lachnospiraceae</taxon>
        <taxon>Agathobacter</taxon>
    </lineage>
</organism>
<dbReference type="Proteomes" id="UP000465607">
    <property type="component" value="Unassembled WGS sequence"/>
</dbReference>
<dbReference type="Pfam" id="PF13936">
    <property type="entry name" value="HTH_38"/>
    <property type="match status" value="1"/>
</dbReference>
<accession>A0A7X2MA21</accession>
<dbReference type="InterPro" id="IPR051917">
    <property type="entry name" value="Transposase-Integrase"/>
</dbReference>
<comment type="caution">
    <text evidence="2">The sequence shown here is derived from an EMBL/GenBank/DDBJ whole genome shotgun (WGS) entry which is preliminary data.</text>
</comment>
<name>A0A7X2MA21_9FIRM</name>
<dbReference type="PANTHER" id="PTHR10948">
    <property type="entry name" value="TRANSPOSASE"/>
    <property type="match status" value="1"/>
</dbReference>
<evidence type="ECO:0000313" key="3">
    <source>
        <dbReference type="Proteomes" id="UP000465607"/>
    </source>
</evidence>
<reference evidence="2 3" key="1">
    <citation type="journal article" date="2019" name="Nat. Med.">
        <title>A library of human gut bacterial isolates paired with longitudinal multiomics data enables mechanistic microbiome research.</title>
        <authorList>
            <person name="Poyet M."/>
            <person name="Groussin M."/>
            <person name="Gibbons S.M."/>
            <person name="Avila-Pacheco J."/>
            <person name="Jiang X."/>
            <person name="Kearney S.M."/>
            <person name="Perrotta A.R."/>
            <person name="Berdy B."/>
            <person name="Zhao S."/>
            <person name="Lieberman T.D."/>
            <person name="Swanson P.K."/>
            <person name="Smith M."/>
            <person name="Roesemann S."/>
            <person name="Alexander J.E."/>
            <person name="Rich S.A."/>
            <person name="Livny J."/>
            <person name="Vlamakis H."/>
            <person name="Clish C."/>
            <person name="Bullock K."/>
            <person name="Deik A."/>
            <person name="Scott J."/>
            <person name="Pierce K.A."/>
            <person name="Xavier R.J."/>
            <person name="Alm E.J."/>
        </authorList>
    </citation>
    <scope>NUCLEOTIDE SEQUENCE [LARGE SCALE GENOMIC DNA]</scope>
    <source>
        <strain evidence="2 3">BIOML-A5</strain>
    </source>
</reference>
<dbReference type="PANTHER" id="PTHR10948:SF23">
    <property type="entry name" value="TRANSPOSASE INSI FOR INSERTION SEQUENCE ELEMENT IS30A-RELATED"/>
    <property type="match status" value="1"/>
</dbReference>
<dbReference type="EMBL" id="WKQV01000005">
    <property type="protein sequence ID" value="MSD26677.1"/>
    <property type="molecule type" value="Genomic_DNA"/>
</dbReference>
<feature type="domain" description="Transposase IS30-like HTH" evidence="1">
    <location>
        <begin position="12"/>
        <end position="57"/>
    </location>
</feature>
<evidence type="ECO:0000313" key="2">
    <source>
        <dbReference type="EMBL" id="MSD26677.1"/>
    </source>
</evidence>
<dbReference type="InterPro" id="IPR025246">
    <property type="entry name" value="IS30-like_HTH"/>
</dbReference>
<dbReference type="GO" id="GO:0005829">
    <property type="term" value="C:cytosol"/>
    <property type="evidence" value="ECO:0007669"/>
    <property type="project" value="TreeGrafter"/>
</dbReference>
<sequence>MKRRKNMYVSRKYKTVTYENRCQIQEILKNNKSITIMEIAERMKFEYSTIYREIRRGTNEDGVYDAQYAQKQYEISMNNRGRKERVFDKNTAMYKFLRQKLIDECVSPQTALDELKKSGIKTDEQYPSKATLYRMMRRGDFE</sequence>
<proteinExistence type="predicted"/>